<proteinExistence type="predicted"/>
<keyword evidence="3" id="KW-0560">Oxidoreductase</keyword>
<dbReference type="Proteomes" id="UP001164746">
    <property type="component" value="Chromosome 4"/>
</dbReference>
<dbReference type="InterPro" id="IPR012675">
    <property type="entry name" value="Beta-grasp_dom_sf"/>
</dbReference>
<reference evidence="8" key="1">
    <citation type="submission" date="2022-11" db="EMBL/GenBank/DDBJ databases">
        <title>Centuries of genome instability and evolution in soft-shell clam transmissible cancer (bioRxiv).</title>
        <authorList>
            <person name="Hart S.F.M."/>
            <person name="Yonemitsu M.A."/>
            <person name="Giersch R.M."/>
            <person name="Beal B.F."/>
            <person name="Arriagada G."/>
            <person name="Davis B.W."/>
            <person name="Ostrander E.A."/>
            <person name="Goff S.P."/>
            <person name="Metzger M.J."/>
        </authorList>
    </citation>
    <scope>NUCLEOTIDE SEQUENCE</scope>
    <source>
        <strain evidence="8">MELC-2E11</strain>
        <tissue evidence="8">Siphon/mantle</tissue>
    </source>
</reference>
<feature type="non-terminal residue" evidence="8">
    <location>
        <position position="1"/>
    </location>
</feature>
<accession>A0ABY7DY91</accession>
<evidence type="ECO:0000259" key="6">
    <source>
        <dbReference type="Pfam" id="PF00111"/>
    </source>
</evidence>
<evidence type="ECO:0000259" key="7">
    <source>
        <dbReference type="Pfam" id="PF01799"/>
    </source>
</evidence>
<dbReference type="Pfam" id="PF00111">
    <property type="entry name" value="Fer2"/>
    <property type="match status" value="1"/>
</dbReference>
<dbReference type="Pfam" id="PF01799">
    <property type="entry name" value="Fer2_2"/>
    <property type="match status" value="1"/>
</dbReference>
<feature type="non-terminal residue" evidence="8">
    <location>
        <position position="133"/>
    </location>
</feature>
<gene>
    <name evidence="8" type="ORF">MAR_008547</name>
</gene>
<dbReference type="InterPro" id="IPR016208">
    <property type="entry name" value="Ald_Oxase/xanthine_DH-like"/>
</dbReference>
<dbReference type="InterPro" id="IPR036010">
    <property type="entry name" value="2Fe-2S_ferredoxin-like_sf"/>
</dbReference>
<dbReference type="InterPro" id="IPR006058">
    <property type="entry name" value="2Fe2S_fd_BS"/>
</dbReference>
<dbReference type="SUPFAM" id="SSF54292">
    <property type="entry name" value="2Fe-2S ferredoxin-like"/>
    <property type="match status" value="1"/>
</dbReference>
<dbReference type="EMBL" id="CP111015">
    <property type="protein sequence ID" value="WAR01989.1"/>
    <property type="molecule type" value="Genomic_DNA"/>
</dbReference>
<keyword evidence="1" id="KW-0001">2Fe-2S</keyword>
<dbReference type="InterPro" id="IPR036884">
    <property type="entry name" value="2Fe-2S-bd_dom_sf"/>
</dbReference>
<organism evidence="8 9">
    <name type="scientific">Mya arenaria</name>
    <name type="common">Soft-shell clam</name>
    <dbReference type="NCBI Taxonomy" id="6604"/>
    <lineage>
        <taxon>Eukaryota</taxon>
        <taxon>Metazoa</taxon>
        <taxon>Spiralia</taxon>
        <taxon>Lophotrochozoa</taxon>
        <taxon>Mollusca</taxon>
        <taxon>Bivalvia</taxon>
        <taxon>Autobranchia</taxon>
        <taxon>Heteroconchia</taxon>
        <taxon>Euheterodonta</taxon>
        <taxon>Imparidentia</taxon>
        <taxon>Neoheterodontei</taxon>
        <taxon>Myida</taxon>
        <taxon>Myoidea</taxon>
        <taxon>Myidae</taxon>
        <taxon>Mya</taxon>
    </lineage>
</organism>
<keyword evidence="9" id="KW-1185">Reference proteome</keyword>
<evidence type="ECO:0000256" key="4">
    <source>
        <dbReference type="ARBA" id="ARBA00023004"/>
    </source>
</evidence>
<evidence type="ECO:0000256" key="3">
    <source>
        <dbReference type="ARBA" id="ARBA00023002"/>
    </source>
</evidence>
<dbReference type="CDD" id="cd00207">
    <property type="entry name" value="fer2"/>
    <property type="match status" value="1"/>
</dbReference>
<keyword evidence="2" id="KW-0479">Metal-binding</keyword>
<feature type="domain" description="[2Fe-2S]-binding" evidence="7">
    <location>
        <begin position="102"/>
        <end position="132"/>
    </location>
</feature>
<evidence type="ECO:0000256" key="2">
    <source>
        <dbReference type="ARBA" id="ARBA00022723"/>
    </source>
</evidence>
<dbReference type="Gene3D" id="3.10.20.30">
    <property type="match status" value="1"/>
</dbReference>
<dbReference type="InterPro" id="IPR001041">
    <property type="entry name" value="2Fe-2S_ferredoxin-type"/>
</dbReference>
<protein>
    <submittedName>
        <fullName evidence="8">ALDO4-like protein</fullName>
    </submittedName>
</protein>
<evidence type="ECO:0000256" key="1">
    <source>
        <dbReference type="ARBA" id="ARBA00022714"/>
    </source>
</evidence>
<keyword evidence="5" id="KW-0411">Iron-sulfur</keyword>
<dbReference type="Gene3D" id="1.10.150.120">
    <property type="entry name" value="[2Fe-2S]-binding domain"/>
    <property type="match status" value="1"/>
</dbReference>
<keyword evidence="4" id="KW-0408">Iron</keyword>
<evidence type="ECO:0000256" key="5">
    <source>
        <dbReference type="ARBA" id="ARBA00023014"/>
    </source>
</evidence>
<dbReference type="InterPro" id="IPR002888">
    <property type="entry name" value="2Fe-2S-bd"/>
</dbReference>
<name>A0ABY7DY91_MYAAR</name>
<evidence type="ECO:0000313" key="8">
    <source>
        <dbReference type="EMBL" id="WAR01989.1"/>
    </source>
</evidence>
<dbReference type="SUPFAM" id="SSF47741">
    <property type="entry name" value="CO dehydrogenase ISP C-domain like"/>
    <property type="match status" value="1"/>
</dbReference>
<dbReference type="PANTHER" id="PTHR45444">
    <property type="entry name" value="XANTHINE DEHYDROGENASE"/>
    <property type="match status" value="1"/>
</dbReference>
<feature type="domain" description="2Fe-2S ferredoxin-type" evidence="6">
    <location>
        <begin position="38"/>
        <end position="86"/>
    </location>
</feature>
<evidence type="ECO:0000313" key="9">
    <source>
        <dbReference type="Proteomes" id="UP001164746"/>
    </source>
</evidence>
<sequence>HVPVSSSANGVQAATCVSCGHFFKFRAVGPLKSTITITVNGKQYTVGNEYGPSSALNGFLRDQRISVGTKHMCYQGGCGTCLVKAKLFEPISEDSLSYAVNSKGLHPIQTQITNYNGSQCGYCTPGQVMNMFA</sequence>
<dbReference type="PANTHER" id="PTHR45444:SF3">
    <property type="entry name" value="XANTHINE DEHYDROGENASE"/>
    <property type="match status" value="1"/>
</dbReference>
<dbReference type="PROSITE" id="PS00197">
    <property type="entry name" value="2FE2S_FER_1"/>
    <property type="match status" value="1"/>
</dbReference>